<evidence type="ECO:0000313" key="5">
    <source>
        <dbReference type="Proteomes" id="UP000377595"/>
    </source>
</evidence>
<dbReference type="EMBL" id="BLAF01000133">
    <property type="protein sequence ID" value="GES27450.1"/>
    <property type="molecule type" value="Genomic_DNA"/>
</dbReference>
<accession>A0A5M3Y2E4</accession>
<reference evidence="4 5" key="1">
    <citation type="submission" date="2019-10" db="EMBL/GenBank/DDBJ databases">
        <title>Whole genome shotgun sequence of Acrocarpospora pleiomorpha NBRC 16267.</title>
        <authorList>
            <person name="Ichikawa N."/>
            <person name="Kimura A."/>
            <person name="Kitahashi Y."/>
            <person name="Komaki H."/>
            <person name="Oguchi A."/>
        </authorList>
    </citation>
    <scope>NUCLEOTIDE SEQUENCE [LARGE SCALE GENOMIC DNA]</scope>
    <source>
        <strain evidence="4 5">NBRC 16267</strain>
    </source>
</reference>
<protein>
    <submittedName>
        <fullName evidence="4">Uncharacterized protein</fullName>
    </submittedName>
</protein>
<organism evidence="4 5">
    <name type="scientific">Acrocarpospora pleiomorpha</name>
    <dbReference type="NCBI Taxonomy" id="90975"/>
    <lineage>
        <taxon>Bacteria</taxon>
        <taxon>Bacillati</taxon>
        <taxon>Actinomycetota</taxon>
        <taxon>Actinomycetes</taxon>
        <taxon>Streptosporangiales</taxon>
        <taxon>Streptosporangiaceae</taxon>
        <taxon>Acrocarpospora</taxon>
    </lineage>
</organism>
<dbReference type="InterPro" id="IPR003870">
    <property type="entry name" value="DUF222"/>
</dbReference>
<dbReference type="Gene3D" id="1.10.30.50">
    <property type="match status" value="1"/>
</dbReference>
<dbReference type="CDD" id="cd00085">
    <property type="entry name" value="HNHc"/>
    <property type="match status" value="1"/>
</dbReference>
<dbReference type="InterPro" id="IPR003615">
    <property type="entry name" value="HNH_nuc"/>
</dbReference>
<dbReference type="Pfam" id="PF02720">
    <property type="entry name" value="DUF222"/>
    <property type="match status" value="1"/>
</dbReference>
<dbReference type="GO" id="GO:0004519">
    <property type="term" value="F:endonuclease activity"/>
    <property type="evidence" value="ECO:0007669"/>
    <property type="project" value="InterPro"/>
</dbReference>
<feature type="domain" description="DUF222" evidence="3">
    <location>
        <begin position="47"/>
        <end position="102"/>
    </location>
</feature>
<dbReference type="Proteomes" id="UP000377595">
    <property type="component" value="Unassembled WGS sequence"/>
</dbReference>
<proteinExistence type="inferred from homology"/>
<comment type="caution">
    <text evidence="4">The sequence shown here is derived from an EMBL/GenBank/DDBJ whole genome shotgun (WGS) entry which is preliminary data.</text>
</comment>
<evidence type="ECO:0000256" key="1">
    <source>
        <dbReference type="ARBA" id="ARBA00023450"/>
    </source>
</evidence>
<keyword evidence="5" id="KW-1185">Reference proteome</keyword>
<dbReference type="InterPro" id="IPR002711">
    <property type="entry name" value="HNH"/>
</dbReference>
<comment type="similarity">
    <text evidence="1">Belongs to the Rv1128c/1148c/1588c/1702c/1945/3466 family.</text>
</comment>
<feature type="domain" description="HNH" evidence="2">
    <location>
        <begin position="111"/>
        <end position="142"/>
    </location>
</feature>
<evidence type="ECO:0000313" key="4">
    <source>
        <dbReference type="EMBL" id="GES27450.1"/>
    </source>
</evidence>
<dbReference type="Pfam" id="PF01844">
    <property type="entry name" value="HNH"/>
    <property type="match status" value="1"/>
</dbReference>
<evidence type="ECO:0000259" key="2">
    <source>
        <dbReference type="Pfam" id="PF01844"/>
    </source>
</evidence>
<gene>
    <name evidence="4" type="ORF">Aple_103500</name>
</gene>
<dbReference type="GO" id="GO:0008270">
    <property type="term" value="F:zinc ion binding"/>
    <property type="evidence" value="ECO:0007669"/>
    <property type="project" value="InterPro"/>
</dbReference>
<name>A0A5M3Y2E4_9ACTN</name>
<dbReference type="OrthoDB" id="581465at2"/>
<dbReference type="AlphaFoldDB" id="A0A5M3Y2E4"/>
<evidence type="ECO:0000259" key="3">
    <source>
        <dbReference type="Pfam" id="PF02720"/>
    </source>
</evidence>
<dbReference type="GO" id="GO:0003676">
    <property type="term" value="F:nucleic acid binding"/>
    <property type="evidence" value="ECO:0007669"/>
    <property type="project" value="InterPro"/>
</dbReference>
<sequence length="182" mass="19350">MGSTGTGAGSAGSGSVGVGAGSVGSGVGPVGEACRTCGHAPDRLAPGLLIATGQLLPISDVHRLARTSRLVRMVVDAKGRVLDMGRAVRLATPAQRHAVLARYTTCYRDDCAIPADMCEIDHVQGWAEGGTTDLDQLAPACAWHNRDKAAHPDRYRLRRNDDGTWTLLYLGKRGRFAGRFRR</sequence>